<dbReference type="EMBL" id="SSMQ01000077">
    <property type="protein sequence ID" value="TKC98008.1"/>
    <property type="molecule type" value="Genomic_DNA"/>
</dbReference>
<evidence type="ECO:0000256" key="1">
    <source>
        <dbReference type="SAM" id="SignalP"/>
    </source>
</evidence>
<keyword evidence="3" id="KW-1185">Reference proteome</keyword>
<evidence type="ECO:0000313" key="2">
    <source>
        <dbReference type="EMBL" id="TKC98008.1"/>
    </source>
</evidence>
<dbReference type="Proteomes" id="UP000309215">
    <property type="component" value="Unassembled WGS sequence"/>
</dbReference>
<comment type="caution">
    <text evidence="2">The sequence shown here is derived from an EMBL/GenBank/DDBJ whole genome shotgun (WGS) entry which is preliminary data.</text>
</comment>
<keyword evidence="1" id="KW-0732">Signal</keyword>
<sequence>MSLSMPLRAASSLALTLSALLFAGATGAGSPAPKVERVDIDNQCRMSVIPVWSVEVIRWTPDRGPPARFVADTYLAEGPDVFIALGVAQGAFWAIEGVTPSDACDDCARVDLVATSLVDGKRRVFHVLTGKDRDALVGGAQADVHARVLGRLFQLANGPWPAAELKHDYSLRLPERSPEGLVKQYQGWLVEVKKAKQWGLRFGLKVETVACWCTYAWETKKLSP</sequence>
<feature type="signal peptide" evidence="1">
    <location>
        <begin position="1"/>
        <end position="28"/>
    </location>
</feature>
<feature type="chain" id="PRO_5020229391" evidence="1">
    <location>
        <begin position="29"/>
        <end position="224"/>
    </location>
</feature>
<evidence type="ECO:0000313" key="3">
    <source>
        <dbReference type="Proteomes" id="UP000309215"/>
    </source>
</evidence>
<name>A0A4U1IUH4_9BACT</name>
<dbReference type="AlphaFoldDB" id="A0A4U1IUH4"/>
<reference evidence="2 3" key="1">
    <citation type="submission" date="2019-04" db="EMBL/GenBank/DDBJ databases">
        <authorList>
            <person name="Li Y."/>
            <person name="Wang J."/>
        </authorList>
    </citation>
    <scope>NUCLEOTIDE SEQUENCE [LARGE SCALE GENOMIC DNA]</scope>
    <source>
        <strain evidence="2 3">DSM 14668</strain>
    </source>
</reference>
<dbReference type="RefSeq" id="WP_136935003.1">
    <property type="nucleotide sequence ID" value="NZ_SSMQ01000077.1"/>
</dbReference>
<organism evidence="2 3">
    <name type="scientific">Polyangium fumosum</name>
    <dbReference type="NCBI Taxonomy" id="889272"/>
    <lineage>
        <taxon>Bacteria</taxon>
        <taxon>Pseudomonadati</taxon>
        <taxon>Myxococcota</taxon>
        <taxon>Polyangia</taxon>
        <taxon>Polyangiales</taxon>
        <taxon>Polyangiaceae</taxon>
        <taxon>Polyangium</taxon>
    </lineage>
</organism>
<proteinExistence type="predicted"/>
<accession>A0A4U1IUH4</accession>
<gene>
    <name evidence="2" type="ORF">E8A74_43225</name>
</gene>
<protein>
    <submittedName>
        <fullName evidence="2">Uncharacterized protein</fullName>
    </submittedName>
</protein>